<accession>A0A516KEH8</accession>
<dbReference type="EMBL" id="CP041666">
    <property type="protein sequence ID" value="QDP39813.1"/>
    <property type="molecule type" value="Genomic_DNA"/>
</dbReference>
<evidence type="ECO:0000313" key="1">
    <source>
        <dbReference type="EMBL" id="QDP39813.1"/>
    </source>
</evidence>
<sequence>MQRKGKMMERQMESKFLEETMTVKWYVPEMFSPLKSYQLCIMQDGEDYFRIGKIATWSDQLHEEGDIEDTVFVGIHYKDKFDRLDKYHPDGAKLEAYMNFLVKEVVPLLDEEISTFQIGGSRTLMGDSMAGTFALMTALRYPNTFGKVIMQSPFVNKTVMDAVANSKNLDQLSIYHTVGNKETEVQTTRDGVLDFITPNRELQELLASKGTSYEYVEFDGNHTWKYWQQDIKQALKTMFGY</sequence>
<keyword evidence="2" id="KW-1185">Reference proteome</keyword>
<dbReference type="InterPro" id="IPR029058">
    <property type="entry name" value="AB_hydrolase_fold"/>
</dbReference>
<evidence type="ECO:0000313" key="2">
    <source>
        <dbReference type="Proteomes" id="UP000315215"/>
    </source>
</evidence>
<organism evidence="1 2">
    <name type="scientific">Radiobacillus deserti</name>
    <dbReference type="NCBI Taxonomy" id="2594883"/>
    <lineage>
        <taxon>Bacteria</taxon>
        <taxon>Bacillati</taxon>
        <taxon>Bacillota</taxon>
        <taxon>Bacilli</taxon>
        <taxon>Bacillales</taxon>
        <taxon>Bacillaceae</taxon>
        <taxon>Radiobacillus</taxon>
    </lineage>
</organism>
<dbReference type="PANTHER" id="PTHR48098">
    <property type="entry name" value="ENTEROCHELIN ESTERASE-RELATED"/>
    <property type="match status" value="1"/>
</dbReference>
<protein>
    <submittedName>
        <fullName evidence="1">Esterase family protein</fullName>
    </submittedName>
</protein>
<dbReference type="SUPFAM" id="SSF53474">
    <property type="entry name" value="alpha/beta-Hydrolases"/>
    <property type="match status" value="1"/>
</dbReference>
<reference evidence="1 2" key="1">
    <citation type="submission" date="2019-07" db="EMBL/GenBank/DDBJ databases">
        <authorList>
            <person name="Li J."/>
        </authorList>
    </citation>
    <scope>NUCLEOTIDE SEQUENCE [LARGE SCALE GENOMIC DNA]</scope>
    <source>
        <strain evidence="1 2">TKL69</strain>
    </source>
</reference>
<dbReference type="OrthoDB" id="9803578at2"/>
<dbReference type="Proteomes" id="UP000315215">
    <property type="component" value="Chromosome"/>
</dbReference>
<dbReference type="Pfam" id="PF00756">
    <property type="entry name" value="Esterase"/>
    <property type="match status" value="1"/>
</dbReference>
<dbReference type="RefSeq" id="WP_143892761.1">
    <property type="nucleotide sequence ID" value="NZ_CP041666.1"/>
</dbReference>
<gene>
    <name evidence="1" type="ORF">FN924_06295</name>
</gene>
<dbReference type="InterPro" id="IPR000801">
    <property type="entry name" value="Esterase-like"/>
</dbReference>
<proteinExistence type="predicted"/>
<dbReference type="KEGG" id="aqt:FN924_06295"/>
<dbReference type="InterPro" id="IPR050583">
    <property type="entry name" value="Mycobacterial_A85_antigen"/>
</dbReference>
<dbReference type="PANTHER" id="PTHR48098:SF3">
    <property type="entry name" value="IRON(III) ENTEROBACTIN ESTERASE"/>
    <property type="match status" value="1"/>
</dbReference>
<name>A0A516KEH8_9BACI</name>
<dbReference type="AlphaFoldDB" id="A0A516KEH8"/>
<dbReference type="Gene3D" id="3.40.50.1820">
    <property type="entry name" value="alpha/beta hydrolase"/>
    <property type="match status" value="1"/>
</dbReference>